<name>M4VDH6_9BACT</name>
<dbReference type="Proteomes" id="UP000012040">
    <property type="component" value="Chromosome"/>
</dbReference>
<dbReference type="HOGENOM" id="CLU_728944_0_0_7"/>
<dbReference type="KEGG" id="bex:A11Q_1865"/>
<evidence type="ECO:0000313" key="6">
    <source>
        <dbReference type="Proteomes" id="UP000012040"/>
    </source>
</evidence>
<dbReference type="CDD" id="cd10917">
    <property type="entry name" value="CE4_NodB_like_6s_7s"/>
    <property type="match status" value="1"/>
</dbReference>
<evidence type="ECO:0000256" key="3">
    <source>
        <dbReference type="SAM" id="Phobius"/>
    </source>
</evidence>
<dbReference type="InterPro" id="IPR011330">
    <property type="entry name" value="Glyco_hydro/deAcase_b/a-brl"/>
</dbReference>
<protein>
    <recommendedName>
        <fullName evidence="4">NodB homology domain-containing protein</fullName>
    </recommendedName>
</protein>
<keyword evidence="1" id="KW-0479">Metal-binding</keyword>
<dbReference type="GO" id="GO:0005975">
    <property type="term" value="P:carbohydrate metabolic process"/>
    <property type="evidence" value="ECO:0007669"/>
    <property type="project" value="InterPro"/>
</dbReference>
<sequence length="379" mass="42156">MNIKSKHSKKHNNKHSVVVTYGLKIGLMSALLLGLVGCGNNKVSQDLKNSVKANQMASNLMAWETSEAHPENVFSNWRAEAAEGAAQKEKIADEICEHLPQLDGQSLTVFEHEIANPENRDLLAECQELLQNNLENYYTSQRSGAGTNNFRFEPTVLKRDLSNGYYAVTADVGPKEVILTFDDGPSGAYTETILSALREVEAKAIFFALGKAVRANPNILKKVAADGHAIGSHSVNHPCMGCGKVSHESALAEIRGGHQAIYDTLGWVDPFFRFPYGSATPALKSFLRQNQVAEFFWAVDTEDWKAQSNETLVRNTMQRLNARGRGVLLFHDIQRKTAEVMPQLLRELYRNGYKIVLLESSNPNARYNSSLVRQNRPLP</sequence>
<dbReference type="Gene3D" id="3.20.20.370">
    <property type="entry name" value="Glycoside hydrolase/deacetylase"/>
    <property type="match status" value="1"/>
</dbReference>
<organism evidence="5 6">
    <name type="scientific">Pseudobdellovibrio exovorus JSS</name>
    <dbReference type="NCBI Taxonomy" id="1184267"/>
    <lineage>
        <taxon>Bacteria</taxon>
        <taxon>Pseudomonadati</taxon>
        <taxon>Bdellovibrionota</taxon>
        <taxon>Bdellovibrionia</taxon>
        <taxon>Bdellovibrionales</taxon>
        <taxon>Pseudobdellovibrionaceae</taxon>
        <taxon>Pseudobdellovibrio</taxon>
    </lineage>
</organism>
<dbReference type="SUPFAM" id="SSF88713">
    <property type="entry name" value="Glycoside hydrolase/deacetylase"/>
    <property type="match status" value="1"/>
</dbReference>
<dbReference type="PATRIC" id="fig|1184267.3.peg.1888"/>
<gene>
    <name evidence="5" type="ORF">A11Q_1865</name>
</gene>
<keyword evidence="6" id="KW-1185">Reference proteome</keyword>
<keyword evidence="3" id="KW-1133">Transmembrane helix</keyword>
<proteinExistence type="predicted"/>
<reference evidence="5 6" key="1">
    <citation type="journal article" date="2013" name="ISME J.">
        <title>By their genes ye shall know them: genomic signatures of predatory bacteria.</title>
        <authorList>
            <person name="Pasternak Z."/>
            <person name="Pietrokovski S."/>
            <person name="Rotem O."/>
            <person name="Gophna U."/>
            <person name="Lurie-Weinberger M.N."/>
            <person name="Jurkevitch E."/>
        </authorList>
    </citation>
    <scope>NUCLEOTIDE SEQUENCE [LARGE SCALE GENOMIC DNA]</scope>
    <source>
        <strain evidence="5 6">JSS</strain>
    </source>
</reference>
<dbReference type="PROSITE" id="PS51677">
    <property type="entry name" value="NODB"/>
    <property type="match status" value="1"/>
</dbReference>
<dbReference type="RefSeq" id="WP_015470571.1">
    <property type="nucleotide sequence ID" value="NC_020813.1"/>
</dbReference>
<evidence type="ECO:0000256" key="1">
    <source>
        <dbReference type="ARBA" id="ARBA00022723"/>
    </source>
</evidence>
<dbReference type="AlphaFoldDB" id="M4VDH6"/>
<dbReference type="InterPro" id="IPR050248">
    <property type="entry name" value="Polysacc_deacetylase_ArnD"/>
</dbReference>
<dbReference type="PANTHER" id="PTHR10587">
    <property type="entry name" value="GLYCOSYL TRANSFERASE-RELATED"/>
    <property type="match status" value="1"/>
</dbReference>
<dbReference type="eggNOG" id="COG0726">
    <property type="taxonomic scope" value="Bacteria"/>
</dbReference>
<accession>M4VDH6</accession>
<feature type="domain" description="NodB homology" evidence="4">
    <location>
        <begin position="175"/>
        <end position="356"/>
    </location>
</feature>
<keyword evidence="2" id="KW-0378">Hydrolase</keyword>
<dbReference type="Pfam" id="PF01522">
    <property type="entry name" value="Polysacc_deac_1"/>
    <property type="match status" value="1"/>
</dbReference>
<evidence type="ECO:0000256" key="2">
    <source>
        <dbReference type="ARBA" id="ARBA00022801"/>
    </source>
</evidence>
<feature type="transmembrane region" description="Helical" evidence="3">
    <location>
        <begin position="21"/>
        <end position="37"/>
    </location>
</feature>
<evidence type="ECO:0000259" key="4">
    <source>
        <dbReference type="PROSITE" id="PS51677"/>
    </source>
</evidence>
<dbReference type="EMBL" id="CP003537">
    <property type="protein sequence ID" value="AGH96081.1"/>
    <property type="molecule type" value="Genomic_DNA"/>
</dbReference>
<dbReference type="PANTHER" id="PTHR10587:SF133">
    <property type="entry name" value="CHITIN DEACETYLASE 1-RELATED"/>
    <property type="match status" value="1"/>
</dbReference>
<evidence type="ECO:0000313" key="5">
    <source>
        <dbReference type="EMBL" id="AGH96081.1"/>
    </source>
</evidence>
<keyword evidence="3" id="KW-0812">Transmembrane</keyword>
<dbReference type="GO" id="GO:0016020">
    <property type="term" value="C:membrane"/>
    <property type="evidence" value="ECO:0007669"/>
    <property type="project" value="TreeGrafter"/>
</dbReference>
<dbReference type="GO" id="GO:0016810">
    <property type="term" value="F:hydrolase activity, acting on carbon-nitrogen (but not peptide) bonds"/>
    <property type="evidence" value="ECO:0007669"/>
    <property type="project" value="InterPro"/>
</dbReference>
<dbReference type="GO" id="GO:0046872">
    <property type="term" value="F:metal ion binding"/>
    <property type="evidence" value="ECO:0007669"/>
    <property type="project" value="UniProtKB-KW"/>
</dbReference>
<dbReference type="InterPro" id="IPR002509">
    <property type="entry name" value="NODB_dom"/>
</dbReference>
<keyword evidence="3" id="KW-0472">Membrane</keyword>
<dbReference type="STRING" id="1184267.A11Q_1865"/>